<dbReference type="CDD" id="cd02042">
    <property type="entry name" value="ParAB_family"/>
    <property type="match status" value="1"/>
</dbReference>
<dbReference type="InterPro" id="IPR050678">
    <property type="entry name" value="DNA_Partitioning_ATPase"/>
</dbReference>
<gene>
    <name evidence="2" type="ORF">H744_2c1613</name>
</gene>
<dbReference type="Gene3D" id="3.40.50.300">
    <property type="entry name" value="P-loop containing nucleotide triphosphate hydrolases"/>
    <property type="match status" value="1"/>
</dbReference>
<dbReference type="Proteomes" id="UP000032303">
    <property type="component" value="Chromosome 2"/>
</dbReference>
<sequence length="250" mass="28195">MSSVRKLCGLKSSRAQKILVLNKKGGAGKSTLAISLSSVLSRHCRTELLDLDKQRTSHYWSHNNDRVKGHHFNFDRGQLFSLAVKVDTECEVIVIDTPSNFSAVELERYIALADRIVIPVQPTPVDIHAMLNFTQQLINTTAGKHRRIPVAIVATRNEKGPQGIELLKRVLGHLRFPLLGSMSNSPVYPQAFEEGCNFMDIDPSIDAQLWSRACNWLKLPRYPEPQTERQKRPSILPDAFKLAIEHPNQL</sequence>
<dbReference type="PANTHER" id="PTHR13696:SF96">
    <property type="entry name" value="COBQ_COBB_MIND_PARA NUCLEOTIDE BINDING DOMAIN-CONTAINING PROTEIN"/>
    <property type="match status" value="1"/>
</dbReference>
<dbReference type="InterPro" id="IPR002586">
    <property type="entry name" value="CobQ/CobB/MinD/ParA_Nub-bd_dom"/>
</dbReference>
<dbReference type="InterPro" id="IPR027417">
    <property type="entry name" value="P-loop_NTPase"/>
</dbReference>
<dbReference type="PATRIC" id="fig|658445.3.peg.3532"/>
<evidence type="ECO:0000313" key="3">
    <source>
        <dbReference type="Proteomes" id="UP000032303"/>
    </source>
</evidence>
<reference evidence="2 3" key="1">
    <citation type="submission" date="2013-05" db="EMBL/GenBank/DDBJ databases">
        <title>Complete genome sequence of the lipase-producing bacterium Photobacterium gaetbulicola Gung47.</title>
        <authorList>
            <person name="Kim Y.-O."/>
        </authorList>
    </citation>
    <scope>NUCLEOTIDE SEQUENCE [LARGE SCALE GENOMIC DNA]</scope>
    <source>
        <strain evidence="2 3">Gung47</strain>
    </source>
</reference>
<dbReference type="STRING" id="658445.H744_2c1613"/>
<accession>A0A0C5W9S4</accession>
<dbReference type="PANTHER" id="PTHR13696">
    <property type="entry name" value="P-LOOP CONTAINING NUCLEOSIDE TRIPHOSPHATE HYDROLASE"/>
    <property type="match status" value="1"/>
</dbReference>
<dbReference type="HOGENOM" id="CLU_037612_5_0_6"/>
<feature type="domain" description="CobQ/CobB/MinD/ParA nucleotide binding" evidence="1">
    <location>
        <begin position="18"/>
        <end position="190"/>
    </location>
</feature>
<evidence type="ECO:0000313" key="2">
    <source>
        <dbReference type="EMBL" id="AJR08286.1"/>
    </source>
</evidence>
<keyword evidence="3" id="KW-1185">Reference proteome</keyword>
<dbReference type="KEGG" id="pgb:H744_2c1613"/>
<dbReference type="Pfam" id="PF01656">
    <property type="entry name" value="CbiA"/>
    <property type="match status" value="1"/>
</dbReference>
<protein>
    <submittedName>
        <fullName evidence="2">Putative partitioning protein ParA</fullName>
    </submittedName>
</protein>
<name>A0A0C5W9S4_9GAMM</name>
<dbReference type="AlphaFoldDB" id="A0A0C5W9S4"/>
<dbReference type="OrthoDB" id="69313at2"/>
<dbReference type="SUPFAM" id="SSF52540">
    <property type="entry name" value="P-loop containing nucleoside triphosphate hydrolases"/>
    <property type="match status" value="1"/>
</dbReference>
<evidence type="ECO:0000259" key="1">
    <source>
        <dbReference type="Pfam" id="PF01656"/>
    </source>
</evidence>
<organism evidence="2 3">
    <name type="scientific">Photobacterium gaetbulicola Gung47</name>
    <dbReference type="NCBI Taxonomy" id="658445"/>
    <lineage>
        <taxon>Bacteria</taxon>
        <taxon>Pseudomonadati</taxon>
        <taxon>Pseudomonadota</taxon>
        <taxon>Gammaproteobacteria</taxon>
        <taxon>Vibrionales</taxon>
        <taxon>Vibrionaceae</taxon>
        <taxon>Photobacterium</taxon>
    </lineage>
</organism>
<proteinExistence type="predicted"/>
<dbReference type="EMBL" id="CP005974">
    <property type="protein sequence ID" value="AJR08286.1"/>
    <property type="molecule type" value="Genomic_DNA"/>
</dbReference>